<accession>A0A438MZU7</accession>
<sequence>MTDPKQWVPEQPGRLVSHFQKRDLKNLADQNAGWQELWDSDQSDLWDRGKPSPALVDFVEQKLHQFLPQKPDGRRLKALVPACGRGYDVLMLALHGLDAFGLEVSQTAVSAGNTYAKAELTNPSAQNFSDLEKRPSVEQGNVKFVVGDFFKSDWVGECQQEKSTLKGFDLIYDYTFLCAIPPTMRQAWARQMQELLSPTGILICLEFPLYKDLDVVGPPWGLKGVYWNLLAKGGDGILLGTESSGEEQSVQHGPFKRVLYYKPERSYEQGRAMDMVSVWKIS</sequence>
<dbReference type="SUPFAM" id="SSF53335">
    <property type="entry name" value="S-adenosyl-L-methionine-dependent methyltransferases"/>
    <property type="match status" value="1"/>
</dbReference>
<evidence type="ECO:0000256" key="2">
    <source>
        <dbReference type="ARBA" id="ARBA00022603"/>
    </source>
</evidence>
<dbReference type="InterPro" id="IPR008854">
    <property type="entry name" value="TPMT"/>
</dbReference>
<dbReference type="InterPro" id="IPR029063">
    <property type="entry name" value="SAM-dependent_MTases_sf"/>
</dbReference>
<name>A0A438MZU7_EXOME</name>
<organism evidence="5 6">
    <name type="scientific">Exophiala mesophila</name>
    <name type="common">Black yeast-like fungus</name>
    <dbReference type="NCBI Taxonomy" id="212818"/>
    <lineage>
        <taxon>Eukaryota</taxon>
        <taxon>Fungi</taxon>
        <taxon>Dikarya</taxon>
        <taxon>Ascomycota</taxon>
        <taxon>Pezizomycotina</taxon>
        <taxon>Eurotiomycetes</taxon>
        <taxon>Chaetothyriomycetidae</taxon>
        <taxon>Chaetothyriales</taxon>
        <taxon>Herpotrichiellaceae</taxon>
        <taxon>Exophiala</taxon>
    </lineage>
</organism>
<dbReference type="Proteomes" id="UP000288859">
    <property type="component" value="Unassembled WGS sequence"/>
</dbReference>
<evidence type="ECO:0000256" key="1">
    <source>
        <dbReference type="ARBA" id="ARBA00022553"/>
    </source>
</evidence>
<evidence type="ECO:0000313" key="5">
    <source>
        <dbReference type="EMBL" id="RVX68935.1"/>
    </source>
</evidence>
<dbReference type="PANTHER" id="PTHR32183">
    <property type="match status" value="1"/>
</dbReference>
<keyword evidence="1" id="KW-0597">Phosphoprotein</keyword>
<dbReference type="AlphaFoldDB" id="A0A438MZU7"/>
<dbReference type="PANTHER" id="PTHR32183:SF6">
    <property type="entry name" value="CYSTEINE SULFINATE DESULFINASE_CYSTEINE DESULFURASE AND RELATED ENZYMES"/>
    <property type="match status" value="1"/>
</dbReference>
<protein>
    <recommendedName>
        <fullName evidence="7">Thiopurine S-methyltransferase</fullName>
    </recommendedName>
</protein>
<dbReference type="VEuPathDB" id="FungiDB:PV10_00537"/>
<evidence type="ECO:0000256" key="3">
    <source>
        <dbReference type="ARBA" id="ARBA00022679"/>
    </source>
</evidence>
<comment type="caution">
    <text evidence="5">The sequence shown here is derived from an EMBL/GenBank/DDBJ whole genome shotgun (WGS) entry which is preliminary data.</text>
</comment>
<dbReference type="Pfam" id="PF05724">
    <property type="entry name" value="TPMT"/>
    <property type="match status" value="1"/>
</dbReference>
<proteinExistence type="predicted"/>
<dbReference type="GO" id="GO:0032259">
    <property type="term" value="P:methylation"/>
    <property type="evidence" value="ECO:0007669"/>
    <property type="project" value="UniProtKB-KW"/>
</dbReference>
<evidence type="ECO:0008006" key="7">
    <source>
        <dbReference type="Google" id="ProtNLM"/>
    </source>
</evidence>
<evidence type="ECO:0000256" key="4">
    <source>
        <dbReference type="ARBA" id="ARBA00022691"/>
    </source>
</evidence>
<keyword evidence="2" id="KW-0489">Methyltransferase</keyword>
<keyword evidence="4" id="KW-0949">S-adenosyl-L-methionine</keyword>
<dbReference type="OrthoDB" id="276151at2759"/>
<evidence type="ECO:0000313" key="6">
    <source>
        <dbReference type="Proteomes" id="UP000288859"/>
    </source>
</evidence>
<keyword evidence="3" id="KW-0808">Transferase</keyword>
<dbReference type="GO" id="GO:0008757">
    <property type="term" value="F:S-adenosylmethionine-dependent methyltransferase activity"/>
    <property type="evidence" value="ECO:0007669"/>
    <property type="project" value="InterPro"/>
</dbReference>
<gene>
    <name evidence="5" type="ORF">B0A52_08002</name>
</gene>
<dbReference type="PROSITE" id="PS51585">
    <property type="entry name" value="SAM_MT_TPMT"/>
    <property type="match status" value="1"/>
</dbReference>
<reference evidence="5 6" key="1">
    <citation type="submission" date="2017-03" db="EMBL/GenBank/DDBJ databases">
        <title>Genomes of endolithic fungi from Antarctica.</title>
        <authorList>
            <person name="Coleine C."/>
            <person name="Masonjones S."/>
            <person name="Stajich J.E."/>
        </authorList>
    </citation>
    <scope>NUCLEOTIDE SEQUENCE [LARGE SCALE GENOMIC DNA]</scope>
    <source>
        <strain evidence="5 6">CCFEE 6314</strain>
    </source>
</reference>
<dbReference type="Gene3D" id="3.40.50.150">
    <property type="entry name" value="Vaccinia Virus protein VP39"/>
    <property type="match status" value="1"/>
</dbReference>
<dbReference type="EMBL" id="NAJM01000033">
    <property type="protein sequence ID" value="RVX68935.1"/>
    <property type="molecule type" value="Genomic_DNA"/>
</dbReference>